<gene>
    <name evidence="22" type="ORF">J4Q44_G00192280</name>
</gene>
<keyword evidence="7 21" id="KW-0732">Signal</keyword>
<keyword evidence="6 20" id="KW-0812">Transmembrane</keyword>
<dbReference type="GO" id="GO:0006914">
    <property type="term" value="P:autophagy"/>
    <property type="evidence" value="ECO:0007669"/>
    <property type="project" value="UniProtKB-KW"/>
</dbReference>
<evidence type="ECO:0000256" key="21">
    <source>
        <dbReference type="SAM" id="SignalP"/>
    </source>
</evidence>
<dbReference type="GO" id="GO:0000139">
    <property type="term" value="C:Golgi membrane"/>
    <property type="evidence" value="ECO:0007669"/>
    <property type="project" value="UniProtKB-SubCell"/>
</dbReference>
<evidence type="ECO:0000256" key="20">
    <source>
        <dbReference type="SAM" id="Phobius"/>
    </source>
</evidence>
<keyword evidence="10" id="KW-0072">Autophagy</keyword>
<evidence type="ECO:0000256" key="12">
    <source>
        <dbReference type="ARBA" id="ARBA00023136"/>
    </source>
</evidence>
<evidence type="ECO:0000256" key="16">
    <source>
        <dbReference type="ARBA" id="ARBA00038589"/>
    </source>
</evidence>
<dbReference type="GO" id="GO:0031902">
    <property type="term" value="C:late endosome membrane"/>
    <property type="evidence" value="ECO:0007669"/>
    <property type="project" value="UniProtKB-SubCell"/>
</dbReference>
<feature type="chain" id="PRO_5042848734" description="Transmembrane protein 59" evidence="21">
    <location>
        <begin position="25"/>
        <end position="329"/>
    </location>
</feature>
<dbReference type="Proteomes" id="UP001356427">
    <property type="component" value="Unassembled WGS sequence"/>
</dbReference>
<keyword evidence="23" id="KW-1185">Reference proteome</keyword>
<evidence type="ECO:0000256" key="7">
    <source>
        <dbReference type="ARBA" id="ARBA00022729"/>
    </source>
</evidence>
<organism evidence="22 23">
    <name type="scientific">Coregonus suidteri</name>
    <dbReference type="NCBI Taxonomy" id="861788"/>
    <lineage>
        <taxon>Eukaryota</taxon>
        <taxon>Metazoa</taxon>
        <taxon>Chordata</taxon>
        <taxon>Craniata</taxon>
        <taxon>Vertebrata</taxon>
        <taxon>Euteleostomi</taxon>
        <taxon>Actinopterygii</taxon>
        <taxon>Neopterygii</taxon>
        <taxon>Teleostei</taxon>
        <taxon>Protacanthopterygii</taxon>
        <taxon>Salmoniformes</taxon>
        <taxon>Salmonidae</taxon>
        <taxon>Coregoninae</taxon>
        <taxon>Coregonus</taxon>
    </lineage>
</organism>
<name>A0AAN8LEP9_9TELE</name>
<protein>
    <recommendedName>
        <fullName evidence="17">Transmembrane protein 59</fullName>
    </recommendedName>
</protein>
<dbReference type="PANTHER" id="PTHR28652:SF3">
    <property type="entry name" value="TRANSMEMBRANE PROTEIN 59"/>
    <property type="match status" value="1"/>
</dbReference>
<comment type="subcellular location">
    <subcellularLocation>
        <location evidence="1">Cell membrane</location>
        <topology evidence="1">Single-pass type I membrane protein</topology>
    </subcellularLocation>
    <subcellularLocation>
        <location evidence="3">Golgi apparatus membrane</location>
        <topology evidence="3">Single-pass type I membrane protein</topology>
    </subcellularLocation>
    <subcellularLocation>
        <location evidence="15">Late endosome membrane</location>
        <topology evidence="15">Single-pass type I membrane protein</topology>
    </subcellularLocation>
    <subcellularLocation>
        <location evidence="2">Lysosome membrane</location>
        <topology evidence="2">Single-pass type I membrane protein</topology>
    </subcellularLocation>
</comment>
<evidence type="ECO:0000256" key="1">
    <source>
        <dbReference type="ARBA" id="ARBA00004251"/>
    </source>
</evidence>
<evidence type="ECO:0000256" key="2">
    <source>
        <dbReference type="ARBA" id="ARBA00004352"/>
    </source>
</evidence>
<evidence type="ECO:0000256" key="11">
    <source>
        <dbReference type="ARBA" id="ARBA00023034"/>
    </source>
</evidence>
<comment type="function">
    <text evidence="18">Acts as a regulator of autophagy in response to S.aureus infection by promoting activation of LC3 (MAP1LC3A, MAP1LC3B or MAP1LC3C). Acts by interacting with ATG16L1, leading to promote a functional complex between LC3 and ATG16L1 and promoting LC3 lipidation and subsequent activation of autophagy. Modulates the O-glycosylation and complex N-glycosylation steps occurring during the Golgi maturation of several proteins such as APP, BACE1, SEAP or PRNP. Inhibits APP transport to the cell surface and further shedding.</text>
</comment>
<evidence type="ECO:0000256" key="15">
    <source>
        <dbReference type="ARBA" id="ARBA00037817"/>
    </source>
</evidence>
<evidence type="ECO:0000256" key="5">
    <source>
        <dbReference type="ARBA" id="ARBA00022475"/>
    </source>
</evidence>
<dbReference type="InterPro" id="IPR022065">
    <property type="entry name" value="Uncharacterised_TMEM59"/>
</dbReference>
<sequence length="329" mass="37340">MRTFKSFGVLVSLCFVFAYTSATADIFDGVLGNTASCHKTCQMTYSLHTYPREEELYACQRGCRLFSICQFVGDSEDLNQTKVECDSTCHEAYRQSDEQYACNLGCQSQLPFAEQRQEQLLAMMPRIHLLYPLTLVRGFWDDVMSQAHNMMSSSWTFYLQADDGKLVIFQTEPQIQFIPAFELQKEEVGGEPQSKYPGLGSPVYKDYQRSFVQERDRDMYVDRSINKDDYNLFSCLSRNPWLPGWILTTTLIMSILVLIWICCATVATAVDQYVPAEKLSIYGDMEYAKDNKLLTPYPASSLVIITSGPGQDEEAGPLPSKVNLDQSNV</sequence>
<keyword evidence="8" id="KW-0967">Endosome</keyword>
<comment type="subunit">
    <text evidence="16">Interacts with ATG16L1 (via WD repeats).</text>
</comment>
<keyword evidence="9 20" id="KW-1133">Transmembrane helix</keyword>
<dbReference type="Pfam" id="PF12280">
    <property type="entry name" value="BSMAP"/>
    <property type="match status" value="1"/>
</dbReference>
<evidence type="ECO:0000256" key="6">
    <source>
        <dbReference type="ARBA" id="ARBA00022692"/>
    </source>
</evidence>
<evidence type="ECO:0000256" key="3">
    <source>
        <dbReference type="ARBA" id="ARBA00004614"/>
    </source>
</evidence>
<comment type="caution">
    <text evidence="22">The sequence shown here is derived from an EMBL/GenBank/DDBJ whole genome shotgun (WGS) entry which is preliminary data.</text>
</comment>
<keyword evidence="14" id="KW-0458">Lysosome</keyword>
<evidence type="ECO:0000256" key="9">
    <source>
        <dbReference type="ARBA" id="ARBA00022989"/>
    </source>
</evidence>
<dbReference type="GO" id="GO:0005886">
    <property type="term" value="C:plasma membrane"/>
    <property type="evidence" value="ECO:0007669"/>
    <property type="project" value="UniProtKB-SubCell"/>
</dbReference>
<dbReference type="PANTHER" id="PTHR28652">
    <property type="entry name" value="TRANSMEMBRANE PROTEIN 59-LIKE PROTEIN"/>
    <property type="match status" value="1"/>
</dbReference>
<evidence type="ECO:0000256" key="13">
    <source>
        <dbReference type="ARBA" id="ARBA00023180"/>
    </source>
</evidence>
<keyword evidence="13" id="KW-0325">Glycoprotein</keyword>
<feature type="region of interest" description="Disordered" evidence="19">
    <location>
        <begin position="310"/>
        <end position="329"/>
    </location>
</feature>
<reference evidence="22 23" key="1">
    <citation type="submission" date="2021-04" db="EMBL/GenBank/DDBJ databases">
        <authorList>
            <person name="De Guttry C."/>
            <person name="Zahm M."/>
            <person name="Klopp C."/>
            <person name="Cabau C."/>
            <person name="Louis A."/>
            <person name="Berthelot C."/>
            <person name="Parey E."/>
            <person name="Roest Crollius H."/>
            <person name="Montfort J."/>
            <person name="Robinson-Rechavi M."/>
            <person name="Bucao C."/>
            <person name="Bouchez O."/>
            <person name="Gislard M."/>
            <person name="Lluch J."/>
            <person name="Milhes M."/>
            <person name="Lampietro C."/>
            <person name="Lopez Roques C."/>
            <person name="Donnadieu C."/>
            <person name="Braasch I."/>
            <person name="Desvignes T."/>
            <person name="Postlethwait J."/>
            <person name="Bobe J."/>
            <person name="Wedekind C."/>
            <person name="Guiguen Y."/>
        </authorList>
    </citation>
    <scope>NUCLEOTIDE SEQUENCE [LARGE SCALE GENOMIC DNA]</scope>
    <source>
        <strain evidence="22">Cs_M1</strain>
        <tissue evidence="22">Blood</tissue>
    </source>
</reference>
<evidence type="ECO:0000256" key="17">
    <source>
        <dbReference type="ARBA" id="ARBA00039377"/>
    </source>
</evidence>
<accession>A0AAN8LEP9</accession>
<evidence type="ECO:0000256" key="18">
    <source>
        <dbReference type="ARBA" id="ARBA00045285"/>
    </source>
</evidence>
<feature type="signal peptide" evidence="21">
    <location>
        <begin position="1"/>
        <end position="24"/>
    </location>
</feature>
<dbReference type="GO" id="GO:0005765">
    <property type="term" value="C:lysosomal membrane"/>
    <property type="evidence" value="ECO:0007669"/>
    <property type="project" value="UniProtKB-SubCell"/>
</dbReference>
<evidence type="ECO:0000256" key="4">
    <source>
        <dbReference type="ARBA" id="ARBA00009643"/>
    </source>
</evidence>
<feature type="transmembrane region" description="Helical" evidence="20">
    <location>
        <begin position="245"/>
        <end position="270"/>
    </location>
</feature>
<proteinExistence type="inferred from homology"/>
<keyword evidence="5" id="KW-1003">Cell membrane</keyword>
<comment type="similarity">
    <text evidence="4">Belongs to the TMEM59 family.</text>
</comment>
<keyword evidence="12 20" id="KW-0472">Membrane</keyword>
<evidence type="ECO:0000256" key="19">
    <source>
        <dbReference type="SAM" id="MobiDB-lite"/>
    </source>
</evidence>
<keyword evidence="11" id="KW-0333">Golgi apparatus</keyword>
<evidence type="ECO:0000256" key="14">
    <source>
        <dbReference type="ARBA" id="ARBA00023228"/>
    </source>
</evidence>
<evidence type="ECO:0000313" key="22">
    <source>
        <dbReference type="EMBL" id="KAK6311173.1"/>
    </source>
</evidence>
<dbReference type="AlphaFoldDB" id="A0AAN8LEP9"/>
<evidence type="ECO:0000256" key="8">
    <source>
        <dbReference type="ARBA" id="ARBA00022753"/>
    </source>
</evidence>
<dbReference type="GO" id="GO:0010508">
    <property type="term" value="P:positive regulation of autophagy"/>
    <property type="evidence" value="ECO:0007669"/>
    <property type="project" value="TreeGrafter"/>
</dbReference>
<dbReference type="EMBL" id="JAGTTL010000016">
    <property type="protein sequence ID" value="KAK6311173.1"/>
    <property type="molecule type" value="Genomic_DNA"/>
</dbReference>
<evidence type="ECO:0000313" key="23">
    <source>
        <dbReference type="Proteomes" id="UP001356427"/>
    </source>
</evidence>
<evidence type="ECO:0000256" key="10">
    <source>
        <dbReference type="ARBA" id="ARBA00023006"/>
    </source>
</evidence>